<evidence type="ECO:0000313" key="1">
    <source>
        <dbReference type="EMBL" id="GJN27312.1"/>
    </source>
</evidence>
<dbReference type="Proteomes" id="UP001054889">
    <property type="component" value="Unassembled WGS sequence"/>
</dbReference>
<accession>A0AAV5EXP4</accession>
<dbReference type="AlphaFoldDB" id="A0AAV5EXP4"/>
<organism evidence="1 2">
    <name type="scientific">Eleusine coracana subsp. coracana</name>
    <dbReference type="NCBI Taxonomy" id="191504"/>
    <lineage>
        <taxon>Eukaryota</taxon>
        <taxon>Viridiplantae</taxon>
        <taxon>Streptophyta</taxon>
        <taxon>Embryophyta</taxon>
        <taxon>Tracheophyta</taxon>
        <taxon>Spermatophyta</taxon>
        <taxon>Magnoliopsida</taxon>
        <taxon>Liliopsida</taxon>
        <taxon>Poales</taxon>
        <taxon>Poaceae</taxon>
        <taxon>PACMAD clade</taxon>
        <taxon>Chloridoideae</taxon>
        <taxon>Cynodonteae</taxon>
        <taxon>Eleusininae</taxon>
        <taxon>Eleusine</taxon>
    </lineage>
</organism>
<dbReference type="EMBL" id="BQKI01000079">
    <property type="protein sequence ID" value="GJN27312.1"/>
    <property type="molecule type" value="Genomic_DNA"/>
</dbReference>
<gene>
    <name evidence="1" type="primary">gb15326</name>
    <name evidence="1" type="ORF">PR202_gb15326</name>
</gene>
<comment type="caution">
    <text evidence="1">The sequence shown here is derived from an EMBL/GenBank/DDBJ whole genome shotgun (WGS) entry which is preliminary data.</text>
</comment>
<reference evidence="1" key="2">
    <citation type="submission" date="2021-12" db="EMBL/GenBank/DDBJ databases">
        <title>Resequencing data analysis of finger millet.</title>
        <authorList>
            <person name="Hatakeyama M."/>
            <person name="Aluri S."/>
            <person name="Balachadran M.T."/>
            <person name="Sivarajan S.R."/>
            <person name="Poveda L."/>
            <person name="Shimizu-Inatsugi R."/>
            <person name="Schlapbach R."/>
            <person name="Sreeman S.M."/>
            <person name="Shimizu K.K."/>
        </authorList>
    </citation>
    <scope>NUCLEOTIDE SEQUENCE</scope>
</reference>
<protein>
    <submittedName>
        <fullName evidence="1">Uncharacterized protein</fullName>
    </submittedName>
</protein>
<keyword evidence="2" id="KW-1185">Reference proteome</keyword>
<evidence type="ECO:0000313" key="2">
    <source>
        <dbReference type="Proteomes" id="UP001054889"/>
    </source>
</evidence>
<sequence length="64" mass="7424">MDKIYLHHIQQIQSRPPHAKKIQGRQARFLLADLSETPHTGMPLERHRHLFSICKAPSVSETLQ</sequence>
<name>A0AAV5EXP4_ELECO</name>
<proteinExistence type="predicted"/>
<reference evidence="1" key="1">
    <citation type="journal article" date="2018" name="DNA Res.">
        <title>Multiple hybrid de novo genome assembly of finger millet, an orphan allotetraploid crop.</title>
        <authorList>
            <person name="Hatakeyama M."/>
            <person name="Aluri S."/>
            <person name="Balachadran M.T."/>
            <person name="Sivarajan S.R."/>
            <person name="Patrignani A."/>
            <person name="Gruter S."/>
            <person name="Poveda L."/>
            <person name="Shimizu-Inatsugi R."/>
            <person name="Baeten J."/>
            <person name="Francoijs K.J."/>
            <person name="Nataraja K.N."/>
            <person name="Reddy Y.A.N."/>
            <person name="Phadnis S."/>
            <person name="Ravikumar R.L."/>
            <person name="Schlapbach R."/>
            <person name="Sreeman S.M."/>
            <person name="Shimizu K.K."/>
        </authorList>
    </citation>
    <scope>NUCLEOTIDE SEQUENCE</scope>
</reference>